<protein>
    <submittedName>
        <fullName evidence="2">Transcriptional regulator</fullName>
    </submittedName>
</protein>
<proteinExistence type="predicted"/>
<dbReference type="InterPro" id="IPR007396">
    <property type="entry name" value="TR_PAI2-type"/>
</dbReference>
<evidence type="ECO:0000256" key="1">
    <source>
        <dbReference type="SAM" id="MobiDB-lite"/>
    </source>
</evidence>
<dbReference type="AlphaFoldDB" id="A0A809S8V9"/>
<dbReference type="Gene3D" id="2.30.110.10">
    <property type="entry name" value="Electron Transport, Fmn-binding Protein, Chain A"/>
    <property type="match status" value="1"/>
</dbReference>
<evidence type="ECO:0000313" key="2">
    <source>
        <dbReference type="EMBL" id="BBO19854.1"/>
    </source>
</evidence>
<sequence length="213" mass="23332">MYLPPAFREARTDVLHDLIRQHPLGLLTSAGAGGLLATPLPFLVHAGEGGHGTLRAHMARANPHWRELQDAAECLVVFMGPQGYVTPSWYPSKRETQKVVPTWNYVTVHAWGRPRLVEDAAWLRRQIDELTRAQESARPEPWAVGDAPDDYLAAQMQAIVGIEIPIARIEGKWKLNQNRPEADRAGVVAGLGSPDDPNGNAAMAELMAGRGRG</sequence>
<dbReference type="InterPro" id="IPR012349">
    <property type="entry name" value="Split_barrel_FMN-bd"/>
</dbReference>
<dbReference type="PIRSF" id="PIRSF010372">
    <property type="entry name" value="PaiB"/>
    <property type="match status" value="1"/>
</dbReference>
<dbReference type="PANTHER" id="PTHR35802:SF1">
    <property type="entry name" value="PROTEASE SYNTHASE AND SPORULATION PROTEIN PAI 2"/>
    <property type="match status" value="1"/>
</dbReference>
<dbReference type="KEGG" id="ddz:DSYM_05530"/>
<gene>
    <name evidence="2" type="ORF">DSYM_05530</name>
</gene>
<dbReference type="EMBL" id="AP021857">
    <property type="protein sequence ID" value="BBO19854.1"/>
    <property type="molecule type" value="Genomic_DNA"/>
</dbReference>
<dbReference type="Pfam" id="PF04299">
    <property type="entry name" value="FMN_bind_2"/>
    <property type="match status" value="1"/>
</dbReference>
<dbReference type="SUPFAM" id="SSF50475">
    <property type="entry name" value="FMN-binding split barrel"/>
    <property type="match status" value="1"/>
</dbReference>
<feature type="region of interest" description="Disordered" evidence="1">
    <location>
        <begin position="190"/>
        <end position="213"/>
    </location>
</feature>
<accession>A0A809S8V9</accession>
<dbReference type="PANTHER" id="PTHR35802">
    <property type="entry name" value="PROTEASE SYNTHASE AND SPORULATION PROTEIN PAI 2"/>
    <property type="match status" value="1"/>
</dbReference>
<name>A0A809S8V9_9PROT</name>
<evidence type="ECO:0000313" key="3">
    <source>
        <dbReference type="Proteomes" id="UP000662914"/>
    </source>
</evidence>
<dbReference type="Proteomes" id="UP000662914">
    <property type="component" value="Chromosome"/>
</dbReference>
<reference evidence="2" key="1">
    <citation type="journal article" name="DNA Res.">
        <title>The physiological potential of anammox bacteria as revealed by their core genome structure.</title>
        <authorList>
            <person name="Okubo T."/>
            <person name="Toyoda A."/>
            <person name="Fukuhara K."/>
            <person name="Uchiyama I."/>
            <person name="Harigaya Y."/>
            <person name="Kuroiwa M."/>
            <person name="Suzuki T."/>
            <person name="Murakami Y."/>
            <person name="Suwa Y."/>
            <person name="Takami H."/>
        </authorList>
    </citation>
    <scope>NUCLEOTIDE SEQUENCE</scope>
    <source>
        <strain evidence="2">317325-3</strain>
    </source>
</reference>
<organism evidence="2 3">
    <name type="scientific">Candidatus Desulfobacillus denitrificans</name>
    <dbReference type="NCBI Taxonomy" id="2608985"/>
    <lineage>
        <taxon>Bacteria</taxon>
        <taxon>Pseudomonadati</taxon>
        <taxon>Pseudomonadota</taxon>
        <taxon>Betaproteobacteria</taxon>
        <taxon>Candidatus Desulfobacillus</taxon>
    </lineage>
</organism>